<reference evidence="1 2" key="1">
    <citation type="submission" date="2019-02" db="EMBL/GenBank/DDBJ databases">
        <title>Deep-cultivation of Planctomycetes and their phenomic and genomic characterization uncovers novel biology.</title>
        <authorList>
            <person name="Wiegand S."/>
            <person name="Jogler M."/>
            <person name="Boedeker C."/>
            <person name="Pinto D."/>
            <person name="Vollmers J."/>
            <person name="Rivas-Marin E."/>
            <person name="Kohn T."/>
            <person name="Peeters S.H."/>
            <person name="Heuer A."/>
            <person name="Rast P."/>
            <person name="Oberbeckmann S."/>
            <person name="Bunk B."/>
            <person name="Jeske O."/>
            <person name="Meyerdierks A."/>
            <person name="Storesund J.E."/>
            <person name="Kallscheuer N."/>
            <person name="Luecker S."/>
            <person name="Lage O.M."/>
            <person name="Pohl T."/>
            <person name="Merkel B.J."/>
            <person name="Hornburger P."/>
            <person name="Mueller R.-W."/>
            <person name="Bruemmer F."/>
            <person name="Labrenz M."/>
            <person name="Spormann A.M."/>
            <person name="Op den Camp H."/>
            <person name="Overmann J."/>
            <person name="Amann R."/>
            <person name="Jetten M.S.M."/>
            <person name="Mascher T."/>
            <person name="Medema M.H."/>
            <person name="Devos D.P."/>
            <person name="Kaster A.-K."/>
            <person name="Ovreas L."/>
            <person name="Rohde M."/>
            <person name="Galperin M.Y."/>
            <person name="Jogler C."/>
        </authorList>
    </citation>
    <scope>NUCLEOTIDE SEQUENCE [LARGE SCALE GENOMIC DNA]</scope>
    <source>
        <strain evidence="1 2">Pla175</strain>
    </source>
</reference>
<keyword evidence="2" id="KW-1185">Reference proteome</keyword>
<organism evidence="1 2">
    <name type="scientific">Pirellulimonas nuda</name>
    <dbReference type="NCBI Taxonomy" id="2528009"/>
    <lineage>
        <taxon>Bacteria</taxon>
        <taxon>Pseudomonadati</taxon>
        <taxon>Planctomycetota</taxon>
        <taxon>Planctomycetia</taxon>
        <taxon>Pirellulales</taxon>
        <taxon>Lacipirellulaceae</taxon>
        <taxon>Pirellulimonas</taxon>
    </lineage>
</organism>
<dbReference type="EMBL" id="CP036291">
    <property type="protein sequence ID" value="QDU90962.1"/>
    <property type="molecule type" value="Genomic_DNA"/>
</dbReference>
<evidence type="ECO:0000313" key="2">
    <source>
        <dbReference type="Proteomes" id="UP000317429"/>
    </source>
</evidence>
<proteinExistence type="predicted"/>
<dbReference type="KEGG" id="pnd:Pla175_43760"/>
<dbReference type="RefSeq" id="WP_145290487.1">
    <property type="nucleotide sequence ID" value="NZ_CP036291.1"/>
</dbReference>
<name>A0A518DHS6_9BACT</name>
<sequence>MPRNSPATRNGAAAQFARNFAAARSAFARLPAPGARSVSEIEGMTKTGVFLKHHSVVLGEIRQVLVDSHQVFHWNGELFYERRIGERLDLIPLTSDGAPTKDAAATLSNLFYMKQSQKEE</sequence>
<dbReference type="AlphaFoldDB" id="A0A518DHS6"/>
<accession>A0A518DHS6</accession>
<protein>
    <submittedName>
        <fullName evidence="1">Uncharacterized protein</fullName>
    </submittedName>
</protein>
<gene>
    <name evidence="1" type="ORF">Pla175_43760</name>
</gene>
<dbReference type="Proteomes" id="UP000317429">
    <property type="component" value="Chromosome"/>
</dbReference>
<evidence type="ECO:0000313" key="1">
    <source>
        <dbReference type="EMBL" id="QDU90962.1"/>
    </source>
</evidence>